<keyword evidence="1" id="KW-0614">Plasmid</keyword>
<accession>A0A499S6I3</accession>
<sequence length="71" mass="8506">MFRGLFDCCLNIFIELFISEIVHTENSFLLKLYYQFNFATEPTIHYDSSKVSIKRSTITEQNFQKTRVLFK</sequence>
<gene>
    <name evidence="1" type="ORF">D0Y80_l00025</name>
</gene>
<evidence type="ECO:0000313" key="1">
    <source>
        <dbReference type="EMBL" id="AYK27912.1"/>
    </source>
</evidence>
<reference evidence="1" key="1">
    <citation type="journal article" date="2019" name="Front. Microbiol.">
        <title>Prevalence of Antibiotic and Heavy Metal Resistance Determinants and Virulence-Related Genetic Elements in Plasmids of Staphylococcus aureus.</title>
        <authorList>
            <person name="Bukowski M."/>
            <person name="Piwowarczyk R."/>
            <person name="Madry A."/>
            <person name="Zagorski-Przybylo R."/>
            <person name="Hydzik M."/>
            <person name="Wladyka B."/>
        </authorList>
    </citation>
    <scope>NUCLEOTIDE SEQUENCE</scope>
    <source>
        <strain evidence="1">Ph1</strain>
        <plasmid evidence="1">pPH1-1</plasmid>
    </source>
</reference>
<geneLocation type="plasmid" evidence="1">
    <name>pPH1-1</name>
</geneLocation>
<proteinExistence type="predicted"/>
<dbReference type="AlphaFoldDB" id="A0A499S6I3"/>
<name>A0A499S6I3_STAAU</name>
<organism evidence="1">
    <name type="scientific">Staphylococcus aureus</name>
    <dbReference type="NCBI Taxonomy" id="1280"/>
    <lineage>
        <taxon>Bacteria</taxon>
        <taxon>Bacillati</taxon>
        <taxon>Bacillota</taxon>
        <taxon>Bacilli</taxon>
        <taxon>Bacillales</taxon>
        <taxon>Staphylococcaceae</taxon>
        <taxon>Staphylococcus</taxon>
    </lineage>
</organism>
<dbReference type="EMBL" id="MH785236">
    <property type="protein sequence ID" value="AYK27912.1"/>
    <property type="molecule type" value="Genomic_DNA"/>
</dbReference>
<protein>
    <submittedName>
        <fullName evidence="1">Uncharacterized protein</fullName>
    </submittedName>
</protein>